<accession>A0A2Z6MQ10</accession>
<evidence type="ECO:0000313" key="1">
    <source>
        <dbReference type="EMBL" id="GAU33481.1"/>
    </source>
</evidence>
<name>A0A2Z6MQ10_TRISU</name>
<keyword evidence="2" id="KW-1185">Reference proteome</keyword>
<reference evidence="2" key="1">
    <citation type="journal article" date="2017" name="Front. Plant Sci.">
        <title>Climate Clever Clovers: New Paradigm to Reduce the Environmental Footprint of Ruminants by Breeding Low Methanogenic Forages Utilizing Haplotype Variation.</title>
        <authorList>
            <person name="Kaur P."/>
            <person name="Appels R."/>
            <person name="Bayer P.E."/>
            <person name="Keeble-Gagnere G."/>
            <person name="Wang J."/>
            <person name="Hirakawa H."/>
            <person name="Shirasawa K."/>
            <person name="Vercoe P."/>
            <person name="Stefanova K."/>
            <person name="Durmic Z."/>
            <person name="Nichols P."/>
            <person name="Revell C."/>
            <person name="Isobe S.N."/>
            <person name="Edwards D."/>
            <person name="Erskine W."/>
        </authorList>
    </citation>
    <scope>NUCLEOTIDE SEQUENCE [LARGE SCALE GENOMIC DNA]</scope>
    <source>
        <strain evidence="2">cv. Daliak</strain>
    </source>
</reference>
<sequence>MSSLGWEVGGGAWVWRRQLWVWEEELLGECQALLHVFSLQAQYPDRWQWQLDRDRGYSVRGPLEGVYFSMKTLERQVAYKSEFSSSQHH</sequence>
<dbReference type="OrthoDB" id="1436411at2759"/>
<dbReference type="Proteomes" id="UP000242715">
    <property type="component" value="Unassembled WGS sequence"/>
</dbReference>
<organism evidence="1 2">
    <name type="scientific">Trifolium subterraneum</name>
    <name type="common">Subterranean clover</name>
    <dbReference type="NCBI Taxonomy" id="3900"/>
    <lineage>
        <taxon>Eukaryota</taxon>
        <taxon>Viridiplantae</taxon>
        <taxon>Streptophyta</taxon>
        <taxon>Embryophyta</taxon>
        <taxon>Tracheophyta</taxon>
        <taxon>Spermatophyta</taxon>
        <taxon>Magnoliopsida</taxon>
        <taxon>eudicotyledons</taxon>
        <taxon>Gunneridae</taxon>
        <taxon>Pentapetalae</taxon>
        <taxon>rosids</taxon>
        <taxon>fabids</taxon>
        <taxon>Fabales</taxon>
        <taxon>Fabaceae</taxon>
        <taxon>Papilionoideae</taxon>
        <taxon>50 kb inversion clade</taxon>
        <taxon>NPAAA clade</taxon>
        <taxon>Hologalegina</taxon>
        <taxon>IRL clade</taxon>
        <taxon>Trifolieae</taxon>
        <taxon>Trifolium</taxon>
    </lineage>
</organism>
<protein>
    <submittedName>
        <fullName evidence="1">Uncharacterized protein</fullName>
    </submittedName>
</protein>
<dbReference type="EMBL" id="DF973528">
    <property type="protein sequence ID" value="GAU33481.1"/>
    <property type="molecule type" value="Genomic_DNA"/>
</dbReference>
<evidence type="ECO:0000313" key="2">
    <source>
        <dbReference type="Proteomes" id="UP000242715"/>
    </source>
</evidence>
<proteinExistence type="predicted"/>
<dbReference type="AlphaFoldDB" id="A0A2Z6MQ10"/>
<gene>
    <name evidence="1" type="ORF">TSUD_370930</name>
</gene>